<dbReference type="GO" id="GO:0003855">
    <property type="term" value="F:3-dehydroquinate dehydratase activity"/>
    <property type="evidence" value="ECO:0007669"/>
    <property type="project" value="UniProtKB-UniRule"/>
</dbReference>
<dbReference type="Proteomes" id="UP000231343">
    <property type="component" value="Unassembled WGS sequence"/>
</dbReference>
<dbReference type="CDD" id="cd00466">
    <property type="entry name" value="DHQase_II"/>
    <property type="match status" value="1"/>
</dbReference>
<dbReference type="Gene3D" id="3.40.50.9100">
    <property type="entry name" value="Dehydroquinase, class II"/>
    <property type="match status" value="1"/>
</dbReference>
<evidence type="ECO:0000256" key="2">
    <source>
        <dbReference type="ARBA" id="ARBA00004902"/>
    </source>
</evidence>
<feature type="binding site" evidence="7 9">
    <location>
        <position position="110"/>
    </location>
    <ligand>
        <name>substrate</name>
    </ligand>
</feature>
<dbReference type="SUPFAM" id="SSF52304">
    <property type="entry name" value="Type II 3-dehydroquinate dehydratase"/>
    <property type="match status" value="1"/>
</dbReference>
<dbReference type="GO" id="GO:0008652">
    <property type="term" value="P:amino acid biosynthetic process"/>
    <property type="evidence" value="ECO:0007669"/>
    <property type="project" value="UniProtKB-KW"/>
</dbReference>
<dbReference type="PANTHER" id="PTHR21272">
    <property type="entry name" value="CATABOLIC 3-DEHYDROQUINASE"/>
    <property type="match status" value="1"/>
</dbReference>
<protein>
    <recommendedName>
        <fullName evidence="5 7">3-dehydroquinate dehydratase</fullName>
        <shortName evidence="7">3-dehydroquinase</shortName>
        <ecNumber evidence="5 7">4.2.1.10</ecNumber>
    </recommendedName>
    <alternativeName>
        <fullName evidence="7">Type II DHQase</fullName>
    </alternativeName>
</protein>
<dbReference type="UniPathway" id="UPA00053">
    <property type="reaction ID" value="UER00086"/>
</dbReference>
<comment type="function">
    <text evidence="7">Catalyzes a trans-dehydration via an enolate intermediate.</text>
</comment>
<evidence type="ECO:0000256" key="1">
    <source>
        <dbReference type="ARBA" id="ARBA00001864"/>
    </source>
</evidence>
<sequence>MKILVIHGPNLDKLGEREVDVYGKLTLEEIDAALSRLGQELGVTVTSFQSAGEGEIVGQIGTAEKKYQAIVINPAAYTHYSVAICDALAACRLPVVEVHLSNIYSREEFRHKSVIAPVANGQISGFGLNSYLLGLRAAVALVK</sequence>
<feature type="binding site" evidence="7 9">
    <location>
        <position position="73"/>
    </location>
    <ligand>
        <name>substrate</name>
    </ligand>
</feature>
<feature type="active site" description="Proton acceptor" evidence="7 8">
    <location>
        <position position="22"/>
    </location>
</feature>
<dbReference type="GO" id="GO:0009423">
    <property type="term" value="P:chorismate biosynthetic process"/>
    <property type="evidence" value="ECO:0007669"/>
    <property type="project" value="UniProtKB-UniRule"/>
</dbReference>
<dbReference type="AlphaFoldDB" id="A0A2H0XVQ1"/>
<evidence type="ECO:0000256" key="8">
    <source>
        <dbReference type="PIRSR" id="PIRSR001399-1"/>
    </source>
</evidence>
<keyword evidence="7" id="KW-0028">Amino-acid biosynthesis</keyword>
<dbReference type="EMBL" id="PEYM01000106">
    <property type="protein sequence ID" value="PIS29004.1"/>
    <property type="molecule type" value="Genomic_DNA"/>
</dbReference>
<organism evidence="11 12">
    <name type="scientific">Candidatus Saganbacteria bacterium CG08_land_8_20_14_0_20_45_16</name>
    <dbReference type="NCBI Taxonomy" id="2014293"/>
    <lineage>
        <taxon>Bacteria</taxon>
        <taxon>Bacillati</taxon>
        <taxon>Saganbacteria</taxon>
    </lineage>
</organism>
<proteinExistence type="inferred from homology"/>
<comment type="similarity">
    <text evidence="3 7">Belongs to the type-II 3-dehydroquinase family.</text>
</comment>
<evidence type="ECO:0000256" key="7">
    <source>
        <dbReference type="HAMAP-Rule" id="MF_00169"/>
    </source>
</evidence>
<dbReference type="InterPro" id="IPR036441">
    <property type="entry name" value="DHquinase_II_sf"/>
</dbReference>
<dbReference type="InterPro" id="IPR018509">
    <property type="entry name" value="DHquinase_II_CS"/>
</dbReference>
<evidence type="ECO:0000256" key="10">
    <source>
        <dbReference type="PIRSR" id="PIRSR001399-3"/>
    </source>
</evidence>
<comment type="pathway">
    <text evidence="2 7">Metabolic intermediate biosynthesis; chorismate biosynthesis; chorismate from D-erythrose 4-phosphate and phosphoenolpyruvate: step 3/7.</text>
</comment>
<evidence type="ECO:0000313" key="11">
    <source>
        <dbReference type="EMBL" id="PIS29004.1"/>
    </source>
</evidence>
<dbReference type="PROSITE" id="PS01029">
    <property type="entry name" value="DEHYDROQUINASE_II"/>
    <property type="match status" value="1"/>
</dbReference>
<evidence type="ECO:0000256" key="5">
    <source>
        <dbReference type="ARBA" id="ARBA00012060"/>
    </source>
</evidence>
<dbReference type="EC" id="4.2.1.10" evidence="5 7"/>
<feature type="binding site" evidence="7 9">
    <location>
        <position position="86"/>
    </location>
    <ligand>
        <name>substrate</name>
    </ligand>
</feature>
<feature type="active site" description="Proton donor" evidence="7 8">
    <location>
        <position position="99"/>
    </location>
</feature>
<evidence type="ECO:0000313" key="12">
    <source>
        <dbReference type="Proteomes" id="UP000231343"/>
    </source>
</evidence>
<evidence type="ECO:0000256" key="9">
    <source>
        <dbReference type="PIRSR" id="PIRSR001399-2"/>
    </source>
</evidence>
<dbReference type="GO" id="GO:0019631">
    <property type="term" value="P:quinate catabolic process"/>
    <property type="evidence" value="ECO:0007669"/>
    <property type="project" value="TreeGrafter"/>
</dbReference>
<feature type="binding site" evidence="7 9">
    <location>
        <begin position="100"/>
        <end position="101"/>
    </location>
    <ligand>
        <name>substrate</name>
    </ligand>
</feature>
<reference evidence="11 12" key="1">
    <citation type="submission" date="2017-09" db="EMBL/GenBank/DDBJ databases">
        <title>Depth-based differentiation of microbial function through sediment-hosted aquifers and enrichment of novel symbionts in the deep terrestrial subsurface.</title>
        <authorList>
            <person name="Probst A.J."/>
            <person name="Ladd B."/>
            <person name="Jarett J.K."/>
            <person name="Geller-Mcgrath D.E."/>
            <person name="Sieber C.M."/>
            <person name="Emerson J.B."/>
            <person name="Anantharaman K."/>
            <person name="Thomas B.C."/>
            <person name="Malmstrom R."/>
            <person name="Stieglmeier M."/>
            <person name="Klingl A."/>
            <person name="Woyke T."/>
            <person name="Ryan C.M."/>
            <person name="Banfield J.F."/>
        </authorList>
    </citation>
    <scope>NUCLEOTIDE SEQUENCE [LARGE SCALE GENOMIC DNA]</scope>
    <source>
        <strain evidence="11">CG08_land_8_20_14_0_20_45_16</strain>
    </source>
</reference>
<feature type="binding site" evidence="7 9">
    <location>
        <position position="79"/>
    </location>
    <ligand>
        <name>substrate</name>
    </ligand>
</feature>
<dbReference type="PIRSF" id="PIRSF001399">
    <property type="entry name" value="DHquinase_II"/>
    <property type="match status" value="1"/>
</dbReference>
<comment type="caution">
    <text evidence="11">The sequence shown here is derived from an EMBL/GenBank/DDBJ whole genome shotgun (WGS) entry which is preliminary data.</text>
</comment>
<accession>A0A2H0XVQ1</accession>
<keyword evidence="7" id="KW-0057">Aromatic amino acid biosynthesis</keyword>
<comment type="subunit">
    <text evidence="4 7">Homododecamer.</text>
</comment>
<dbReference type="NCBIfam" id="TIGR01088">
    <property type="entry name" value="aroQ"/>
    <property type="match status" value="1"/>
</dbReference>
<dbReference type="NCBIfam" id="NF003806">
    <property type="entry name" value="PRK05395.1-3"/>
    <property type="match status" value="1"/>
</dbReference>
<dbReference type="HAMAP" id="MF_00169">
    <property type="entry name" value="AroQ"/>
    <property type="match status" value="1"/>
</dbReference>
<dbReference type="Pfam" id="PF01220">
    <property type="entry name" value="DHquinase_II"/>
    <property type="match status" value="1"/>
</dbReference>
<keyword evidence="6 7" id="KW-0456">Lyase</keyword>
<name>A0A2H0XVQ1_UNCSA</name>
<evidence type="ECO:0000256" key="6">
    <source>
        <dbReference type="ARBA" id="ARBA00023239"/>
    </source>
</evidence>
<evidence type="ECO:0000256" key="3">
    <source>
        <dbReference type="ARBA" id="ARBA00011037"/>
    </source>
</evidence>
<feature type="site" description="Transition state stabilizer" evidence="7 10">
    <location>
        <position position="17"/>
    </location>
</feature>
<comment type="catalytic activity">
    <reaction evidence="1 7">
        <text>3-dehydroquinate = 3-dehydroshikimate + H2O</text>
        <dbReference type="Rhea" id="RHEA:21096"/>
        <dbReference type="ChEBI" id="CHEBI:15377"/>
        <dbReference type="ChEBI" id="CHEBI:16630"/>
        <dbReference type="ChEBI" id="CHEBI:32364"/>
        <dbReference type="EC" id="4.2.1.10"/>
    </reaction>
</comment>
<evidence type="ECO:0000256" key="4">
    <source>
        <dbReference type="ARBA" id="ARBA00011193"/>
    </source>
</evidence>
<dbReference type="NCBIfam" id="NF003805">
    <property type="entry name" value="PRK05395.1-2"/>
    <property type="match status" value="1"/>
</dbReference>
<gene>
    <name evidence="7 11" type="primary">aroQ</name>
    <name evidence="11" type="ORF">COT42_06470</name>
</gene>
<dbReference type="NCBIfam" id="NF003807">
    <property type="entry name" value="PRK05395.1-4"/>
    <property type="match status" value="1"/>
</dbReference>
<dbReference type="GO" id="GO:0009073">
    <property type="term" value="P:aromatic amino acid family biosynthetic process"/>
    <property type="evidence" value="ECO:0007669"/>
    <property type="project" value="UniProtKB-KW"/>
</dbReference>
<dbReference type="InterPro" id="IPR001874">
    <property type="entry name" value="DHquinase_II"/>
</dbReference>
<dbReference type="PANTHER" id="PTHR21272:SF3">
    <property type="entry name" value="CATABOLIC 3-DEHYDROQUINASE"/>
    <property type="match status" value="1"/>
</dbReference>